<feature type="compositionally biased region" description="Basic and acidic residues" evidence="1">
    <location>
        <begin position="84"/>
        <end position="96"/>
    </location>
</feature>
<sequence length="103" mass="12375">MHGILIPVLTKLSLQDPEKWFKYVASVQRIINSTTSQATNFTPFELLFGIKMKNKEDIKIKKILEEEHYQSTLQEKERLRDEAKNNILKLQDENRRQYNKRRK</sequence>
<dbReference type="EMBL" id="KK120493">
    <property type="protein sequence ID" value="KFM78384.1"/>
    <property type="molecule type" value="Genomic_DNA"/>
</dbReference>
<reference evidence="2 3" key="1">
    <citation type="submission" date="2013-11" db="EMBL/GenBank/DDBJ databases">
        <title>Genome sequencing of Stegodyphus mimosarum.</title>
        <authorList>
            <person name="Bechsgaard J."/>
        </authorList>
    </citation>
    <scope>NUCLEOTIDE SEQUENCE [LARGE SCALE GENOMIC DNA]</scope>
</reference>
<name>A0A087ULZ5_STEMI</name>
<gene>
    <name evidence="2" type="ORF">X975_13790</name>
</gene>
<evidence type="ECO:0000313" key="2">
    <source>
        <dbReference type="EMBL" id="KFM78384.1"/>
    </source>
</evidence>
<evidence type="ECO:0000256" key="1">
    <source>
        <dbReference type="SAM" id="MobiDB-lite"/>
    </source>
</evidence>
<dbReference type="AlphaFoldDB" id="A0A087ULZ5"/>
<feature type="region of interest" description="Disordered" evidence="1">
    <location>
        <begin position="84"/>
        <end position="103"/>
    </location>
</feature>
<dbReference type="STRING" id="407821.A0A087ULZ5"/>
<feature type="non-terminal residue" evidence="2">
    <location>
        <position position="103"/>
    </location>
</feature>
<protein>
    <submittedName>
        <fullName evidence="2">Uncharacterized protein</fullName>
    </submittedName>
</protein>
<evidence type="ECO:0000313" key="3">
    <source>
        <dbReference type="Proteomes" id="UP000054359"/>
    </source>
</evidence>
<organism evidence="2 3">
    <name type="scientific">Stegodyphus mimosarum</name>
    <name type="common">African social velvet spider</name>
    <dbReference type="NCBI Taxonomy" id="407821"/>
    <lineage>
        <taxon>Eukaryota</taxon>
        <taxon>Metazoa</taxon>
        <taxon>Ecdysozoa</taxon>
        <taxon>Arthropoda</taxon>
        <taxon>Chelicerata</taxon>
        <taxon>Arachnida</taxon>
        <taxon>Araneae</taxon>
        <taxon>Araneomorphae</taxon>
        <taxon>Entelegynae</taxon>
        <taxon>Eresoidea</taxon>
        <taxon>Eresidae</taxon>
        <taxon>Stegodyphus</taxon>
    </lineage>
</organism>
<proteinExistence type="predicted"/>
<dbReference type="OrthoDB" id="6435681at2759"/>
<dbReference type="InterPro" id="IPR036397">
    <property type="entry name" value="RNaseH_sf"/>
</dbReference>
<dbReference type="GO" id="GO:0003676">
    <property type="term" value="F:nucleic acid binding"/>
    <property type="evidence" value="ECO:0007669"/>
    <property type="project" value="InterPro"/>
</dbReference>
<keyword evidence="3" id="KW-1185">Reference proteome</keyword>
<dbReference type="Gene3D" id="3.30.420.10">
    <property type="entry name" value="Ribonuclease H-like superfamily/Ribonuclease H"/>
    <property type="match status" value="1"/>
</dbReference>
<dbReference type="Proteomes" id="UP000054359">
    <property type="component" value="Unassembled WGS sequence"/>
</dbReference>
<accession>A0A087ULZ5</accession>